<comment type="caution">
    <text evidence="2">The sequence shown here is derived from an EMBL/GenBank/DDBJ whole genome shotgun (WGS) entry which is preliminary data.</text>
</comment>
<feature type="signal peptide" evidence="1">
    <location>
        <begin position="1"/>
        <end position="20"/>
    </location>
</feature>
<evidence type="ECO:0000313" key="3">
    <source>
        <dbReference type="EMBL" id="CAF1156640.1"/>
    </source>
</evidence>
<reference evidence="2" key="1">
    <citation type="submission" date="2021-02" db="EMBL/GenBank/DDBJ databases">
        <authorList>
            <person name="Nowell W R."/>
        </authorList>
    </citation>
    <scope>NUCLEOTIDE SEQUENCE</scope>
</reference>
<dbReference type="EMBL" id="CAJNOT010000754">
    <property type="protein sequence ID" value="CAF1072807.1"/>
    <property type="molecule type" value="Genomic_DNA"/>
</dbReference>
<name>A0A814M3M5_9BILA</name>
<feature type="chain" id="PRO_5035601701" evidence="1">
    <location>
        <begin position="21"/>
        <end position="379"/>
    </location>
</feature>
<dbReference type="AlphaFoldDB" id="A0A814M3M5"/>
<proteinExistence type="predicted"/>
<protein>
    <submittedName>
        <fullName evidence="2">Uncharacterized protein</fullName>
    </submittedName>
</protein>
<accession>A0A814M3M5</accession>
<dbReference type="EMBL" id="CAJNOO010001463">
    <property type="protein sequence ID" value="CAF1156640.1"/>
    <property type="molecule type" value="Genomic_DNA"/>
</dbReference>
<dbReference type="OrthoDB" id="9984440at2759"/>
<dbReference type="Proteomes" id="UP000663882">
    <property type="component" value="Unassembled WGS sequence"/>
</dbReference>
<evidence type="ECO:0000313" key="2">
    <source>
        <dbReference type="EMBL" id="CAF1072807.1"/>
    </source>
</evidence>
<dbReference type="PANTHER" id="PTHR34859">
    <property type="entry name" value="UNNAMED PRODUCT"/>
    <property type="match status" value="1"/>
</dbReference>
<sequence>MLIMQLFFILCILFVRQITSENIHEELLFKWNDTTSTMEEDLELTTPFFLNFNLTNDTTDDFISEIDTSQPVRRVLREIFRTYEPYCWRHSYGRGVGRPLHACPDYAPEQDGLLCYPICRDGYNGVGPVCWEKCNNLTSVGFACLDIRQSLRSCPWYDKCGIFTRSCSSCPTNYTNFGCLCGQFYIRHSYGRGIGTPLICSNSYEQDGGLCYDKCNNKYNGVGPVCWQYCPITQPVPCLAGCSMTKQDCRQAIINMIQSVVGASVTILNVLIGIPLVDLTTFDILANAAKGDWILVAKDMSHLAKKLTDKLLPDLAKKFLDWSLKTIESATKNASVAITATAFKDKKSLLPFLQRFRLDSINSAFNHGKCDLRDDIFEY</sequence>
<evidence type="ECO:0000256" key="1">
    <source>
        <dbReference type="SAM" id="SignalP"/>
    </source>
</evidence>
<gene>
    <name evidence="3" type="ORF">RFH988_LOCUS22208</name>
    <name evidence="2" type="ORF">ZHD862_LOCUS16165</name>
</gene>
<organism evidence="2 4">
    <name type="scientific">Rotaria sordida</name>
    <dbReference type="NCBI Taxonomy" id="392033"/>
    <lineage>
        <taxon>Eukaryota</taxon>
        <taxon>Metazoa</taxon>
        <taxon>Spiralia</taxon>
        <taxon>Gnathifera</taxon>
        <taxon>Rotifera</taxon>
        <taxon>Eurotatoria</taxon>
        <taxon>Bdelloidea</taxon>
        <taxon>Philodinida</taxon>
        <taxon>Philodinidae</taxon>
        <taxon>Rotaria</taxon>
    </lineage>
</organism>
<dbReference type="PANTHER" id="PTHR34859:SF2">
    <property type="entry name" value="LYSM DOMAIN-CONTAINING PROTEIN"/>
    <property type="match status" value="1"/>
</dbReference>
<evidence type="ECO:0000313" key="4">
    <source>
        <dbReference type="Proteomes" id="UP000663864"/>
    </source>
</evidence>
<dbReference type="Proteomes" id="UP000663864">
    <property type="component" value="Unassembled WGS sequence"/>
</dbReference>
<keyword evidence="1" id="KW-0732">Signal</keyword>